<dbReference type="AlphaFoldDB" id="H8Z8I9"/>
<accession>H8Z8I9</accession>
<sequence length="151" mass="17369">MKVILSTIIMVAVAFLIIYKMVTSTQDSIASMEVSLEKHFSKIEAGHYREAYDAFHDDLKKRISFAQYEASWLKRIEDLGPMKSWEIHTANKSSNLFTGEKEYDFVLFISFTNKEQIFRVTQTWKVEGENVTLVYSGLHSSATNSSSFDVF</sequence>
<dbReference type="HOGENOM" id="CLU_1730586_0_0_6"/>
<dbReference type="EMBL" id="JH603171">
    <property type="protein sequence ID" value="EIC19394.1"/>
    <property type="molecule type" value="Genomic_DNA"/>
</dbReference>
<organism evidence="1 2">
    <name type="scientific">Thiorhodovibrio frisius</name>
    <dbReference type="NCBI Taxonomy" id="631362"/>
    <lineage>
        <taxon>Bacteria</taxon>
        <taxon>Pseudomonadati</taxon>
        <taxon>Pseudomonadota</taxon>
        <taxon>Gammaproteobacteria</taxon>
        <taxon>Chromatiales</taxon>
        <taxon>Chromatiaceae</taxon>
        <taxon>Thiorhodovibrio</taxon>
    </lineage>
</organism>
<evidence type="ECO:0000313" key="2">
    <source>
        <dbReference type="Proteomes" id="UP000002964"/>
    </source>
</evidence>
<reference evidence="1 2" key="2">
    <citation type="submission" date="2011-11" db="EMBL/GenBank/DDBJ databases">
        <authorList>
            <consortium name="US DOE Joint Genome Institute"/>
            <person name="Lucas S."/>
            <person name="Han J."/>
            <person name="Lapidus A."/>
            <person name="Cheng J.-F."/>
            <person name="Goodwin L."/>
            <person name="Pitluck S."/>
            <person name="Peters L."/>
            <person name="Ovchinnikova G."/>
            <person name="Zhang X."/>
            <person name="Detter J.C."/>
            <person name="Han C."/>
            <person name="Tapia R."/>
            <person name="Land M."/>
            <person name="Hauser L."/>
            <person name="Kyrpides N."/>
            <person name="Ivanova N."/>
            <person name="Pagani I."/>
            <person name="Vogl K."/>
            <person name="Liu Z."/>
            <person name="Overmann J."/>
            <person name="Frigaard N.-U."/>
            <person name="Bryant D."/>
            <person name="Woyke T."/>
        </authorList>
    </citation>
    <scope>NUCLEOTIDE SEQUENCE [LARGE SCALE GENOMIC DNA]</scope>
    <source>
        <strain evidence="1 2">970</strain>
    </source>
</reference>
<gene>
    <name evidence="1" type="ORF">Thi970DRAFT_04913</name>
</gene>
<protein>
    <recommendedName>
        <fullName evidence="3">DUF4019 domain-containing protein</fullName>
    </recommendedName>
</protein>
<dbReference type="Gene3D" id="3.10.450.590">
    <property type="match status" value="1"/>
</dbReference>
<name>H8Z8I9_9GAMM</name>
<dbReference type="Proteomes" id="UP000002964">
    <property type="component" value="Unassembled WGS sequence"/>
</dbReference>
<keyword evidence="2" id="KW-1185">Reference proteome</keyword>
<proteinExistence type="predicted"/>
<evidence type="ECO:0008006" key="3">
    <source>
        <dbReference type="Google" id="ProtNLM"/>
    </source>
</evidence>
<reference evidence="2" key="1">
    <citation type="submission" date="2011-06" db="EMBL/GenBank/DDBJ databases">
        <authorList>
            <consortium name="US DOE Joint Genome Institute (JGI-PGF)"/>
            <person name="Lucas S."/>
            <person name="Han J."/>
            <person name="Lapidus A."/>
            <person name="Cheng J.-F."/>
            <person name="Goodwin L."/>
            <person name="Pitluck S."/>
            <person name="Peters L."/>
            <person name="Land M.L."/>
            <person name="Hauser L."/>
            <person name="Vogl K."/>
            <person name="Liu Z."/>
            <person name="Overmann J."/>
            <person name="Frigaard N.-U."/>
            <person name="Bryant D.A."/>
            <person name="Woyke T.J."/>
        </authorList>
    </citation>
    <scope>NUCLEOTIDE SEQUENCE [LARGE SCALE GENOMIC DNA]</scope>
    <source>
        <strain evidence="2">970</strain>
    </source>
</reference>
<evidence type="ECO:0000313" key="1">
    <source>
        <dbReference type="EMBL" id="EIC19394.1"/>
    </source>
</evidence>